<accession>A0A915IIC5</accession>
<evidence type="ECO:0000313" key="3">
    <source>
        <dbReference type="WBParaSite" id="nRc.2.0.1.t13922-RA"/>
    </source>
</evidence>
<protein>
    <submittedName>
        <fullName evidence="3">Uncharacterized protein</fullName>
    </submittedName>
</protein>
<name>A0A915IIC5_ROMCU</name>
<dbReference type="Proteomes" id="UP000887565">
    <property type="component" value="Unplaced"/>
</dbReference>
<keyword evidence="2" id="KW-1185">Reference proteome</keyword>
<dbReference type="AlphaFoldDB" id="A0A915IIC5"/>
<reference evidence="3" key="1">
    <citation type="submission" date="2022-11" db="UniProtKB">
        <authorList>
            <consortium name="WormBaseParasite"/>
        </authorList>
    </citation>
    <scope>IDENTIFICATION</scope>
</reference>
<organism evidence="2 3">
    <name type="scientific">Romanomermis culicivorax</name>
    <name type="common">Nematode worm</name>
    <dbReference type="NCBI Taxonomy" id="13658"/>
    <lineage>
        <taxon>Eukaryota</taxon>
        <taxon>Metazoa</taxon>
        <taxon>Ecdysozoa</taxon>
        <taxon>Nematoda</taxon>
        <taxon>Enoplea</taxon>
        <taxon>Dorylaimia</taxon>
        <taxon>Mermithida</taxon>
        <taxon>Mermithoidea</taxon>
        <taxon>Mermithidae</taxon>
        <taxon>Romanomermis</taxon>
    </lineage>
</organism>
<proteinExistence type="predicted"/>
<evidence type="ECO:0000313" key="2">
    <source>
        <dbReference type="Proteomes" id="UP000887565"/>
    </source>
</evidence>
<sequence>MKKLRKDQKEFYHPKKRLTNDGETAEASEEMLVNDPDEPSAKRSGKIFSFQPLWRTKFRWLTIIDKNQRIVVCKICKE</sequence>
<dbReference type="WBParaSite" id="nRc.2.0.1.t13922-RA">
    <property type="protein sequence ID" value="nRc.2.0.1.t13922-RA"/>
    <property type="gene ID" value="nRc.2.0.1.g13922"/>
</dbReference>
<evidence type="ECO:0000256" key="1">
    <source>
        <dbReference type="SAM" id="MobiDB-lite"/>
    </source>
</evidence>
<feature type="region of interest" description="Disordered" evidence="1">
    <location>
        <begin position="1"/>
        <end position="42"/>
    </location>
</feature>